<proteinExistence type="predicted"/>
<dbReference type="Proteomes" id="UP000094056">
    <property type="component" value="Unassembled WGS sequence"/>
</dbReference>
<dbReference type="EMBL" id="MAYW01000310">
    <property type="protein sequence ID" value="ODS29997.1"/>
    <property type="molecule type" value="Genomic_DNA"/>
</dbReference>
<accession>A0A1E3X320</accession>
<comment type="caution">
    <text evidence="1">The sequence shown here is derived from an EMBL/GenBank/DDBJ whole genome shotgun (WGS) entry which is preliminary data.</text>
</comment>
<organism evidence="1 2">
    <name type="scientific">Candidatus Scalindua rubra</name>
    <dbReference type="NCBI Taxonomy" id="1872076"/>
    <lineage>
        <taxon>Bacteria</taxon>
        <taxon>Pseudomonadati</taxon>
        <taxon>Planctomycetota</taxon>
        <taxon>Candidatus Brocadiia</taxon>
        <taxon>Candidatus Brocadiales</taxon>
        <taxon>Candidatus Scalinduaceae</taxon>
        <taxon>Candidatus Scalindua</taxon>
    </lineage>
</organism>
<evidence type="ECO:0000313" key="1">
    <source>
        <dbReference type="EMBL" id="ODS29997.1"/>
    </source>
</evidence>
<protein>
    <submittedName>
        <fullName evidence="1">Uncharacterized protein</fullName>
    </submittedName>
</protein>
<name>A0A1E3X320_9BACT</name>
<feature type="non-terminal residue" evidence="1">
    <location>
        <position position="1"/>
    </location>
</feature>
<gene>
    <name evidence="1" type="ORF">SCARUB_04902</name>
</gene>
<evidence type="ECO:0000313" key="2">
    <source>
        <dbReference type="Proteomes" id="UP000094056"/>
    </source>
</evidence>
<reference evidence="1 2" key="1">
    <citation type="submission" date="2016-07" db="EMBL/GenBank/DDBJ databases">
        <title>Draft genome of Scalindua rubra, obtained from a brine-seawater interface in the Red Sea, sheds light on salt adaptation in anammox bacteria.</title>
        <authorList>
            <person name="Speth D.R."/>
            <person name="Lagkouvardos I."/>
            <person name="Wang Y."/>
            <person name="Qian P.-Y."/>
            <person name="Dutilh B.E."/>
            <person name="Jetten M.S."/>
        </authorList>
    </citation>
    <scope>NUCLEOTIDE SEQUENCE [LARGE SCALE GENOMIC DNA]</scope>
    <source>
        <strain evidence="1">BSI-1</strain>
    </source>
</reference>
<dbReference type="AlphaFoldDB" id="A0A1E3X320"/>
<sequence length="92" mass="10686">FYWLKSLPVLYLPDSGYSLDKFASKIVKSIFTEVGISATEVVRDQEPNFELERKILDDIVFDAIGLTQDERKEVYWAVCELVQRRLQKAKSV</sequence>